<organism evidence="1 2">
    <name type="scientific">Roseateles chitinivorans</name>
    <dbReference type="NCBI Taxonomy" id="2917965"/>
    <lineage>
        <taxon>Bacteria</taxon>
        <taxon>Pseudomonadati</taxon>
        <taxon>Pseudomonadota</taxon>
        <taxon>Betaproteobacteria</taxon>
        <taxon>Burkholderiales</taxon>
        <taxon>Sphaerotilaceae</taxon>
        <taxon>Roseateles</taxon>
    </lineage>
</organism>
<name>A0A2G9C4Y3_9BURK</name>
<sequence length="109" mass="12537">MERMGMVIGIAPEHIAEYKRLHAAVWPAVLARLAASNVRNYSIFLREPENLLFGYWEYHGSDYAADMAAIAADPETRRWWTFCGPCQRPLDSRAEGEHWAAMEQVFHVD</sequence>
<evidence type="ECO:0000313" key="1">
    <source>
        <dbReference type="EMBL" id="PIM51412.1"/>
    </source>
</evidence>
<dbReference type="AlphaFoldDB" id="A0A2G9C4Y3"/>
<protein>
    <recommendedName>
        <fullName evidence="3">L-rhamnose mutarotase</fullName>
    </recommendedName>
</protein>
<dbReference type="OrthoDB" id="9799608at2"/>
<dbReference type="Proteomes" id="UP000231501">
    <property type="component" value="Unassembled WGS sequence"/>
</dbReference>
<dbReference type="EMBL" id="PEOG01000066">
    <property type="protein sequence ID" value="PIM51412.1"/>
    <property type="molecule type" value="Genomic_DNA"/>
</dbReference>
<evidence type="ECO:0000313" key="2">
    <source>
        <dbReference type="Proteomes" id="UP000231501"/>
    </source>
</evidence>
<reference evidence="1 2" key="1">
    <citation type="submission" date="2017-11" db="EMBL/GenBank/DDBJ databases">
        <title>Draft genome sequence of Mitsuaria sp. HWN-4.</title>
        <authorList>
            <person name="Gundlapally S.R."/>
        </authorList>
    </citation>
    <scope>NUCLEOTIDE SEQUENCE [LARGE SCALE GENOMIC DNA]</scope>
    <source>
        <strain evidence="1 2">HWN-4</strain>
    </source>
</reference>
<dbReference type="RefSeq" id="WP_099863350.1">
    <property type="nucleotide sequence ID" value="NZ_PEOG01000066.1"/>
</dbReference>
<comment type="caution">
    <text evidence="1">The sequence shown here is derived from an EMBL/GenBank/DDBJ whole genome shotgun (WGS) entry which is preliminary data.</text>
</comment>
<dbReference type="PANTHER" id="PTHR34389">
    <property type="entry name" value="L-RHAMNOSE MUTAROTASE"/>
    <property type="match status" value="1"/>
</dbReference>
<dbReference type="GO" id="GO:0016857">
    <property type="term" value="F:racemase and epimerase activity, acting on carbohydrates and derivatives"/>
    <property type="evidence" value="ECO:0007669"/>
    <property type="project" value="InterPro"/>
</dbReference>
<proteinExistence type="predicted"/>
<dbReference type="Gene3D" id="3.30.70.100">
    <property type="match status" value="1"/>
</dbReference>
<gene>
    <name evidence="1" type="ORF">CS062_20065</name>
</gene>
<accession>A0A2G9C4Y3</accession>
<evidence type="ECO:0008006" key="3">
    <source>
        <dbReference type="Google" id="ProtNLM"/>
    </source>
</evidence>
<dbReference type="Pfam" id="PF05336">
    <property type="entry name" value="rhaM"/>
    <property type="match status" value="1"/>
</dbReference>
<dbReference type="PANTHER" id="PTHR34389:SF2">
    <property type="entry name" value="L-RHAMNOSE MUTAROTASE"/>
    <property type="match status" value="1"/>
</dbReference>
<dbReference type="InterPro" id="IPR008000">
    <property type="entry name" value="Rham/fucose_mutarotase"/>
</dbReference>
<dbReference type="InterPro" id="IPR011008">
    <property type="entry name" value="Dimeric_a/b-barrel"/>
</dbReference>
<keyword evidence="2" id="KW-1185">Reference proteome</keyword>
<dbReference type="SUPFAM" id="SSF54909">
    <property type="entry name" value="Dimeric alpha+beta barrel"/>
    <property type="match status" value="1"/>
</dbReference>